<dbReference type="GO" id="GO:0016020">
    <property type="term" value="C:membrane"/>
    <property type="evidence" value="ECO:0007669"/>
    <property type="project" value="UniProtKB-SubCell"/>
</dbReference>
<dbReference type="RefSeq" id="XP_022344985.1">
    <property type="nucleotide sequence ID" value="XM_022489277.1"/>
</dbReference>
<dbReference type="Proteomes" id="UP000694844">
    <property type="component" value="Chromosome 5"/>
</dbReference>
<feature type="transmembrane region" description="Helical" evidence="8">
    <location>
        <begin position="162"/>
        <end position="186"/>
    </location>
</feature>
<dbReference type="InterPro" id="IPR015664">
    <property type="entry name" value="P53_induced"/>
</dbReference>
<dbReference type="GO" id="GO:0098609">
    <property type="term" value="P:cell-cell adhesion"/>
    <property type="evidence" value="ECO:0007669"/>
    <property type="project" value="TreeGrafter"/>
</dbReference>
<sequence>MGVESGEGRLEEQEPMAPTASMETVVVVRIIKVVAAMLLGASLLVSVLSIATSAWIKSNARQEGLWTDCMSPTGSILEYECTANKPRGWLDACRILICVALALDLIGFIMVTFGIQTLNFGLKYKYYNISIIILFLAVIPQLIVVIMFPVKYNEELNGADWVVGWSYVAAVVSAILVLAGAILVLIDRGADESLIREKTCYYNDESIEESLE</sequence>
<comment type="similarity">
    <text evidence="3">Belongs to the TMEM47 family.</text>
</comment>
<keyword evidence="6 8" id="KW-1133">Transmembrane helix</keyword>
<keyword evidence="7 8" id="KW-0472">Membrane</keyword>
<evidence type="ECO:0000256" key="6">
    <source>
        <dbReference type="ARBA" id="ARBA00022989"/>
    </source>
</evidence>
<evidence type="ECO:0000256" key="5">
    <source>
        <dbReference type="ARBA" id="ARBA00022949"/>
    </source>
</evidence>
<evidence type="ECO:0000313" key="9">
    <source>
        <dbReference type="Proteomes" id="UP000694844"/>
    </source>
</evidence>
<feature type="transmembrane region" description="Helical" evidence="8">
    <location>
        <begin position="30"/>
        <end position="56"/>
    </location>
</feature>
<dbReference type="InterPro" id="IPR004031">
    <property type="entry name" value="PMP22/EMP/MP20/Claudin"/>
</dbReference>
<evidence type="ECO:0000313" key="10">
    <source>
        <dbReference type="RefSeq" id="XP_022344985.1"/>
    </source>
</evidence>
<dbReference type="AlphaFoldDB" id="A0A8B8EY74"/>
<keyword evidence="9" id="KW-1185">Reference proteome</keyword>
<proteinExistence type="inferred from homology"/>
<keyword evidence="4 8" id="KW-0812">Transmembrane</keyword>
<feature type="transmembrane region" description="Helical" evidence="8">
    <location>
        <begin position="127"/>
        <end position="150"/>
    </location>
</feature>
<dbReference type="GeneID" id="111137691"/>
<evidence type="ECO:0000256" key="3">
    <source>
        <dbReference type="ARBA" id="ARBA00008691"/>
    </source>
</evidence>
<evidence type="ECO:0000256" key="1">
    <source>
        <dbReference type="ARBA" id="ARBA00004141"/>
    </source>
</evidence>
<comment type="subcellular location">
    <subcellularLocation>
        <location evidence="2">Cell junction</location>
    </subcellularLocation>
    <subcellularLocation>
        <location evidence="1">Membrane</location>
        <topology evidence="1">Multi-pass membrane protein</topology>
    </subcellularLocation>
</comment>
<gene>
    <name evidence="10" type="primary">LOC111137691</name>
</gene>
<evidence type="ECO:0000256" key="8">
    <source>
        <dbReference type="SAM" id="Phobius"/>
    </source>
</evidence>
<dbReference type="OrthoDB" id="8655982at2759"/>
<dbReference type="Pfam" id="PF00822">
    <property type="entry name" value="PMP22_Claudin"/>
    <property type="match status" value="1"/>
</dbReference>
<evidence type="ECO:0000256" key="4">
    <source>
        <dbReference type="ARBA" id="ARBA00022692"/>
    </source>
</evidence>
<reference evidence="10" key="1">
    <citation type="submission" date="2025-08" db="UniProtKB">
        <authorList>
            <consortium name="RefSeq"/>
        </authorList>
    </citation>
    <scope>IDENTIFICATION</scope>
    <source>
        <tissue evidence="10">Whole sample</tissue>
    </source>
</reference>
<evidence type="ECO:0000256" key="7">
    <source>
        <dbReference type="ARBA" id="ARBA00023136"/>
    </source>
</evidence>
<dbReference type="PANTHER" id="PTHR14399">
    <property type="entry name" value="P53-INDUCED PROTEIN RELATED"/>
    <property type="match status" value="1"/>
</dbReference>
<dbReference type="Gene3D" id="1.20.140.150">
    <property type="match status" value="1"/>
</dbReference>
<dbReference type="KEGG" id="cvn:111137691"/>
<organism evidence="9 10">
    <name type="scientific">Crassostrea virginica</name>
    <name type="common">Eastern oyster</name>
    <dbReference type="NCBI Taxonomy" id="6565"/>
    <lineage>
        <taxon>Eukaryota</taxon>
        <taxon>Metazoa</taxon>
        <taxon>Spiralia</taxon>
        <taxon>Lophotrochozoa</taxon>
        <taxon>Mollusca</taxon>
        <taxon>Bivalvia</taxon>
        <taxon>Autobranchia</taxon>
        <taxon>Pteriomorphia</taxon>
        <taxon>Ostreida</taxon>
        <taxon>Ostreoidea</taxon>
        <taxon>Ostreidae</taxon>
        <taxon>Crassostrea</taxon>
    </lineage>
</organism>
<protein>
    <submittedName>
        <fullName evidence="10">Uncharacterized protein LOC111137691</fullName>
    </submittedName>
</protein>
<dbReference type="GO" id="GO:0005911">
    <property type="term" value="C:cell-cell junction"/>
    <property type="evidence" value="ECO:0007669"/>
    <property type="project" value="TreeGrafter"/>
</dbReference>
<name>A0A8B8EY74_CRAVI</name>
<evidence type="ECO:0000256" key="2">
    <source>
        <dbReference type="ARBA" id="ARBA00004282"/>
    </source>
</evidence>
<feature type="transmembrane region" description="Helical" evidence="8">
    <location>
        <begin position="94"/>
        <end position="115"/>
    </location>
</feature>
<keyword evidence="5" id="KW-0965">Cell junction</keyword>
<dbReference type="PANTHER" id="PTHR14399:SF5">
    <property type="entry name" value="CELL JUNCTION PROTEIN VAB-9"/>
    <property type="match status" value="1"/>
</dbReference>
<accession>A0A8B8EY74</accession>